<keyword evidence="2" id="KW-1185">Reference proteome</keyword>
<protein>
    <submittedName>
        <fullName evidence="1">Uncharacterized protein</fullName>
    </submittedName>
</protein>
<gene>
    <name evidence="1" type="ORF">SAMN02745217_01984</name>
</gene>
<dbReference type="OrthoDB" id="9803936at2"/>
<evidence type="ECO:0000313" key="1">
    <source>
        <dbReference type="EMBL" id="SHO48705.1"/>
    </source>
</evidence>
<name>A0A1M7Y7T6_9FIRM</name>
<proteinExistence type="predicted"/>
<organism evidence="1 2">
    <name type="scientific">Anaerocolumna xylanovorans DSM 12503</name>
    <dbReference type="NCBI Taxonomy" id="1121345"/>
    <lineage>
        <taxon>Bacteria</taxon>
        <taxon>Bacillati</taxon>
        <taxon>Bacillota</taxon>
        <taxon>Clostridia</taxon>
        <taxon>Lachnospirales</taxon>
        <taxon>Lachnospiraceae</taxon>
        <taxon>Anaerocolumna</taxon>
    </lineage>
</organism>
<dbReference type="RefSeq" id="WP_073588673.1">
    <property type="nucleotide sequence ID" value="NZ_FRFD01000005.1"/>
</dbReference>
<accession>A0A1M7Y7T6</accession>
<sequence>MSTRTFKVFETHSLNLNTVAEESLSYNIYTHKLKVYSSSSNNSLPVPQIILQDKYVEQLGFSIDSSILVECHENKLITLKDDNFK</sequence>
<dbReference type="AlphaFoldDB" id="A0A1M7Y7T6"/>
<evidence type="ECO:0000313" key="2">
    <source>
        <dbReference type="Proteomes" id="UP000184612"/>
    </source>
</evidence>
<reference evidence="1 2" key="1">
    <citation type="submission" date="2016-12" db="EMBL/GenBank/DDBJ databases">
        <authorList>
            <person name="Song W.-J."/>
            <person name="Kurnit D.M."/>
        </authorList>
    </citation>
    <scope>NUCLEOTIDE SEQUENCE [LARGE SCALE GENOMIC DNA]</scope>
    <source>
        <strain evidence="1 2">DSM 12503</strain>
    </source>
</reference>
<dbReference type="Proteomes" id="UP000184612">
    <property type="component" value="Unassembled WGS sequence"/>
</dbReference>
<dbReference type="EMBL" id="FRFD01000005">
    <property type="protein sequence ID" value="SHO48705.1"/>
    <property type="molecule type" value="Genomic_DNA"/>
</dbReference>